<feature type="domain" description="Septin-type G" evidence="5">
    <location>
        <begin position="25"/>
        <end position="333"/>
    </location>
</feature>
<evidence type="ECO:0000256" key="4">
    <source>
        <dbReference type="RuleBase" id="RU004560"/>
    </source>
</evidence>
<dbReference type="PANTHER" id="PTHR18884">
    <property type="entry name" value="SEPTIN"/>
    <property type="match status" value="1"/>
</dbReference>
<evidence type="ECO:0000313" key="7">
    <source>
        <dbReference type="Proteomes" id="UP000031516"/>
    </source>
</evidence>
<dbReference type="Pfam" id="PF00735">
    <property type="entry name" value="Septin"/>
    <property type="match status" value="1"/>
</dbReference>
<accession>A0A0A8LCY8</accession>
<protein>
    <submittedName>
        <fullName evidence="6">WGS project CCBQ000000000 data, contig 00010</fullName>
    </submittedName>
</protein>
<dbReference type="CDD" id="cd01850">
    <property type="entry name" value="CDC_Septin"/>
    <property type="match status" value="1"/>
</dbReference>
<dbReference type="Proteomes" id="UP000031516">
    <property type="component" value="Unassembled WGS sequence"/>
</dbReference>
<comment type="similarity">
    <text evidence="4">Belongs to the TRAFAC class TrmE-Era-EngA-EngB-Septin-like GTPase superfamily. Septin GTPase family.</text>
</comment>
<keyword evidence="7" id="KW-1185">Reference proteome</keyword>
<reference evidence="6 7" key="1">
    <citation type="submission" date="2014-03" db="EMBL/GenBank/DDBJ databases">
        <title>The genome of Kluyveromyces dobzhanskii.</title>
        <authorList>
            <person name="Nystedt B."/>
            <person name="Astrom S."/>
        </authorList>
    </citation>
    <scope>NUCLEOTIDE SEQUENCE [LARGE SCALE GENOMIC DNA]</scope>
    <source>
        <strain evidence="6 7">CBS 2104</strain>
    </source>
</reference>
<dbReference type="InterPro" id="IPR027417">
    <property type="entry name" value="P-loop_NTPase"/>
</dbReference>
<evidence type="ECO:0000259" key="5">
    <source>
        <dbReference type="PROSITE" id="PS51719"/>
    </source>
</evidence>
<organism evidence="6 7">
    <name type="scientific">Kluyveromyces dobzhanskii CBS 2104</name>
    <dbReference type="NCBI Taxonomy" id="1427455"/>
    <lineage>
        <taxon>Eukaryota</taxon>
        <taxon>Fungi</taxon>
        <taxon>Dikarya</taxon>
        <taxon>Ascomycota</taxon>
        <taxon>Saccharomycotina</taxon>
        <taxon>Saccharomycetes</taxon>
        <taxon>Saccharomycetales</taxon>
        <taxon>Saccharomycetaceae</taxon>
        <taxon>Kluyveromyces</taxon>
    </lineage>
</organism>
<comment type="caution">
    <text evidence="6">The sequence shown here is derived from an EMBL/GenBank/DDBJ whole genome shotgun (WGS) entry which is preliminary data.</text>
</comment>
<keyword evidence="2 4" id="KW-0547">Nucleotide-binding</keyword>
<dbReference type="OrthoDB" id="416553at2759"/>
<dbReference type="Gene3D" id="3.40.50.300">
    <property type="entry name" value="P-loop containing nucleotide triphosphate hydrolases"/>
    <property type="match status" value="1"/>
</dbReference>
<dbReference type="SUPFAM" id="SSF52540">
    <property type="entry name" value="P-loop containing nucleoside triphosphate hydrolases"/>
    <property type="match status" value="1"/>
</dbReference>
<dbReference type="PROSITE" id="PS51719">
    <property type="entry name" value="G_SEPTIN"/>
    <property type="match status" value="1"/>
</dbReference>
<evidence type="ECO:0000313" key="6">
    <source>
        <dbReference type="EMBL" id="CDO96013.1"/>
    </source>
</evidence>
<sequence>MSTEKKSNYQMLTVEEIRRRKNAEKGIQFCMLVIGESGSGNSTFCNNICNEEVFKHEKEGYDPANAHLNPGISIVSKNFHLQEENSTPISLDIVLIPGLGDNIDNSANHEFVVDYLESQFDRVLNEEIRIKRNSKSVDTRPHVCLYFIRATSKGLRELDINLMKALCDKVNIIPVISKADLLTDREIALNKRLIMEDIYENGIRIYDFGDDKLADTLMLAEPSAFSPIPNNSSYLDSFHSSDSGERTTPTNSAGCRIKDMLPFSIIGSNETEYENGELFHVRKYPWGTIKIEDKAHCDFIYLKSILLGSHLQDLKETTHNRLYENYRTKKLLANSNNVSDHNGKSVLAESTVLEYRIN</sequence>
<keyword evidence="3 4" id="KW-0342">GTP-binding</keyword>
<dbReference type="InterPro" id="IPR016491">
    <property type="entry name" value="Septin"/>
</dbReference>
<evidence type="ECO:0000256" key="2">
    <source>
        <dbReference type="ARBA" id="ARBA00022741"/>
    </source>
</evidence>
<evidence type="ECO:0000256" key="3">
    <source>
        <dbReference type="ARBA" id="ARBA00023134"/>
    </source>
</evidence>
<dbReference type="GO" id="GO:0005525">
    <property type="term" value="F:GTP binding"/>
    <property type="evidence" value="ECO:0007669"/>
    <property type="project" value="UniProtKB-KW"/>
</dbReference>
<dbReference type="GO" id="GO:0031105">
    <property type="term" value="C:septin complex"/>
    <property type="evidence" value="ECO:0007669"/>
    <property type="project" value="UniProtKB-ARBA"/>
</dbReference>
<comment type="subcellular location">
    <subcellularLocation>
        <location evidence="1">Bud neck</location>
    </subcellularLocation>
</comment>
<dbReference type="AlphaFoldDB" id="A0A0A8LCY8"/>
<name>A0A0A8LCY8_9SACH</name>
<dbReference type="PIRSF" id="PIRSF006698">
    <property type="entry name" value="Septin"/>
    <property type="match status" value="1"/>
</dbReference>
<dbReference type="GO" id="GO:0005935">
    <property type="term" value="C:cellular bud neck"/>
    <property type="evidence" value="ECO:0007669"/>
    <property type="project" value="UniProtKB-SubCell"/>
</dbReference>
<gene>
    <name evidence="6" type="ORF">KLDO_g4233</name>
</gene>
<evidence type="ECO:0000256" key="1">
    <source>
        <dbReference type="ARBA" id="ARBA00004266"/>
    </source>
</evidence>
<proteinExistence type="inferred from homology"/>
<dbReference type="InterPro" id="IPR030379">
    <property type="entry name" value="G_SEPTIN_dom"/>
</dbReference>
<dbReference type="EMBL" id="CCBQ010000046">
    <property type="protein sequence ID" value="CDO96013.1"/>
    <property type="molecule type" value="Genomic_DNA"/>
</dbReference>